<feature type="signal peptide" evidence="1">
    <location>
        <begin position="1"/>
        <end position="20"/>
    </location>
</feature>
<protein>
    <submittedName>
        <fullName evidence="2">Uncharacterized protein</fullName>
    </submittedName>
</protein>
<evidence type="ECO:0000313" key="3">
    <source>
        <dbReference type="Proteomes" id="UP001597237"/>
    </source>
</evidence>
<evidence type="ECO:0000256" key="1">
    <source>
        <dbReference type="SAM" id="SignalP"/>
    </source>
</evidence>
<keyword evidence="1" id="KW-0732">Signal</keyword>
<accession>A0ABW4N6E1</accession>
<organism evidence="2 3">
    <name type="scientific">Phenylobacterium terrae</name>
    <dbReference type="NCBI Taxonomy" id="2665495"/>
    <lineage>
        <taxon>Bacteria</taxon>
        <taxon>Pseudomonadati</taxon>
        <taxon>Pseudomonadota</taxon>
        <taxon>Alphaproteobacteria</taxon>
        <taxon>Caulobacterales</taxon>
        <taxon>Caulobacteraceae</taxon>
        <taxon>Phenylobacterium</taxon>
    </lineage>
</organism>
<comment type="caution">
    <text evidence="2">The sequence shown here is derived from an EMBL/GenBank/DDBJ whole genome shotgun (WGS) entry which is preliminary data.</text>
</comment>
<sequence length="103" mass="10786">MRSIALGLAIAALATVPALAKDAASATAAGKDASAQVAGDGARVLYVCDRSDLTRRGFAREFGSAEFVTADRATAKGESWSAPRCISRPEMMRLKKLQSASLR</sequence>
<keyword evidence="3" id="KW-1185">Reference proteome</keyword>
<dbReference type="Proteomes" id="UP001597237">
    <property type="component" value="Unassembled WGS sequence"/>
</dbReference>
<proteinExistence type="predicted"/>
<reference evidence="3" key="1">
    <citation type="journal article" date="2019" name="Int. J. Syst. Evol. Microbiol.">
        <title>The Global Catalogue of Microorganisms (GCM) 10K type strain sequencing project: providing services to taxonomists for standard genome sequencing and annotation.</title>
        <authorList>
            <consortium name="The Broad Institute Genomics Platform"/>
            <consortium name="The Broad Institute Genome Sequencing Center for Infectious Disease"/>
            <person name="Wu L."/>
            <person name="Ma J."/>
        </authorList>
    </citation>
    <scope>NUCLEOTIDE SEQUENCE [LARGE SCALE GENOMIC DNA]</scope>
    <source>
        <strain evidence="3">DFY28</strain>
    </source>
</reference>
<evidence type="ECO:0000313" key="2">
    <source>
        <dbReference type="EMBL" id="MFD1785019.1"/>
    </source>
</evidence>
<gene>
    <name evidence="2" type="ORF">ACFSC0_16575</name>
</gene>
<dbReference type="EMBL" id="JBHUEY010000006">
    <property type="protein sequence ID" value="MFD1785019.1"/>
    <property type="molecule type" value="Genomic_DNA"/>
</dbReference>
<name>A0ABW4N6E1_9CAUL</name>
<dbReference type="RefSeq" id="WP_377281976.1">
    <property type="nucleotide sequence ID" value="NZ_JBHRSI010000005.1"/>
</dbReference>
<feature type="chain" id="PRO_5045968945" evidence="1">
    <location>
        <begin position="21"/>
        <end position="103"/>
    </location>
</feature>